<protein>
    <submittedName>
        <fullName evidence="11">Family S53 protease</fullName>
    </submittedName>
</protein>
<feature type="active site" description="Charge relay system" evidence="8">
    <location>
        <position position="293"/>
    </location>
</feature>
<evidence type="ECO:0000256" key="6">
    <source>
        <dbReference type="ARBA" id="ARBA00022837"/>
    </source>
</evidence>
<feature type="binding site" evidence="8">
    <location>
        <position position="540"/>
    </location>
    <ligand>
        <name>Ca(2+)</name>
        <dbReference type="ChEBI" id="CHEBI:29108"/>
    </ligand>
</feature>
<dbReference type="SUPFAM" id="SSF54897">
    <property type="entry name" value="Protease propeptides/inhibitors"/>
    <property type="match status" value="1"/>
</dbReference>
<dbReference type="PANTHER" id="PTHR14218">
    <property type="entry name" value="PROTEASE S8 TRIPEPTIDYL PEPTIDASE I CLN2"/>
    <property type="match status" value="1"/>
</dbReference>
<evidence type="ECO:0000256" key="2">
    <source>
        <dbReference type="ARBA" id="ARBA00022670"/>
    </source>
</evidence>
<dbReference type="GO" id="GO:0006508">
    <property type="term" value="P:proteolysis"/>
    <property type="evidence" value="ECO:0007669"/>
    <property type="project" value="UniProtKB-KW"/>
</dbReference>
<feature type="signal peptide" evidence="9">
    <location>
        <begin position="1"/>
        <end position="18"/>
    </location>
</feature>
<feature type="binding site" evidence="8">
    <location>
        <position position="542"/>
    </location>
    <ligand>
        <name>Ca(2+)</name>
        <dbReference type="ChEBI" id="CHEBI:29108"/>
    </ligand>
</feature>
<dbReference type="Proteomes" id="UP001215598">
    <property type="component" value="Unassembled WGS sequence"/>
</dbReference>
<reference evidence="11" key="1">
    <citation type="submission" date="2023-03" db="EMBL/GenBank/DDBJ databases">
        <title>Massive genome expansion in bonnet fungi (Mycena s.s.) driven by repeated elements and novel gene families across ecological guilds.</title>
        <authorList>
            <consortium name="Lawrence Berkeley National Laboratory"/>
            <person name="Harder C.B."/>
            <person name="Miyauchi S."/>
            <person name="Viragh M."/>
            <person name="Kuo A."/>
            <person name="Thoen E."/>
            <person name="Andreopoulos B."/>
            <person name="Lu D."/>
            <person name="Skrede I."/>
            <person name="Drula E."/>
            <person name="Henrissat B."/>
            <person name="Morin E."/>
            <person name="Kohler A."/>
            <person name="Barry K."/>
            <person name="LaButti K."/>
            <person name="Morin E."/>
            <person name="Salamov A."/>
            <person name="Lipzen A."/>
            <person name="Mereny Z."/>
            <person name="Hegedus B."/>
            <person name="Baldrian P."/>
            <person name="Stursova M."/>
            <person name="Weitz H."/>
            <person name="Taylor A."/>
            <person name="Grigoriev I.V."/>
            <person name="Nagy L.G."/>
            <person name="Martin F."/>
            <person name="Kauserud H."/>
        </authorList>
    </citation>
    <scope>NUCLEOTIDE SEQUENCE</scope>
    <source>
        <strain evidence="11">CBHHK182m</strain>
    </source>
</reference>
<dbReference type="InterPro" id="IPR015366">
    <property type="entry name" value="S53_propep"/>
</dbReference>
<feature type="active site" description="Charge relay system" evidence="8">
    <location>
        <position position="289"/>
    </location>
</feature>
<keyword evidence="3 8" id="KW-0479">Metal-binding</keyword>
<dbReference type="InterPro" id="IPR030400">
    <property type="entry name" value="Sedolisin_dom"/>
</dbReference>
<feature type="active site" description="Charge relay system" evidence="8">
    <location>
        <position position="478"/>
    </location>
</feature>
<accession>A0AAD7I3D7</accession>
<evidence type="ECO:0000313" key="11">
    <source>
        <dbReference type="EMBL" id="KAJ7732985.1"/>
    </source>
</evidence>
<dbReference type="InterPro" id="IPR050819">
    <property type="entry name" value="Tripeptidyl-peptidase_I"/>
</dbReference>
<dbReference type="CDD" id="cd11377">
    <property type="entry name" value="Pro-peptidase_S53"/>
    <property type="match status" value="1"/>
</dbReference>
<feature type="binding site" evidence="8">
    <location>
        <position position="521"/>
    </location>
    <ligand>
        <name>Ca(2+)</name>
        <dbReference type="ChEBI" id="CHEBI:29108"/>
    </ligand>
</feature>
<dbReference type="CDD" id="cd04056">
    <property type="entry name" value="Peptidases_S53"/>
    <property type="match status" value="1"/>
</dbReference>
<keyword evidence="12" id="KW-1185">Reference proteome</keyword>
<keyword evidence="9" id="KW-0732">Signal</keyword>
<organism evidence="11 12">
    <name type="scientific">Mycena metata</name>
    <dbReference type="NCBI Taxonomy" id="1033252"/>
    <lineage>
        <taxon>Eukaryota</taxon>
        <taxon>Fungi</taxon>
        <taxon>Dikarya</taxon>
        <taxon>Basidiomycota</taxon>
        <taxon>Agaricomycotina</taxon>
        <taxon>Agaricomycetes</taxon>
        <taxon>Agaricomycetidae</taxon>
        <taxon>Agaricales</taxon>
        <taxon>Marasmiineae</taxon>
        <taxon>Mycenaceae</taxon>
        <taxon>Mycena</taxon>
    </lineage>
</organism>
<gene>
    <name evidence="11" type="ORF">B0H16DRAFT_1732501</name>
</gene>
<comment type="cofactor">
    <cofactor evidence="8">
        <name>Ca(2+)</name>
        <dbReference type="ChEBI" id="CHEBI:29108"/>
    </cofactor>
    <text evidence="8">Binds 1 Ca(2+) ion per subunit.</text>
</comment>
<dbReference type="AlphaFoldDB" id="A0AAD7I3D7"/>
<dbReference type="Pfam" id="PF09286">
    <property type="entry name" value="Pro-kuma_activ"/>
    <property type="match status" value="1"/>
</dbReference>
<evidence type="ECO:0000259" key="10">
    <source>
        <dbReference type="PROSITE" id="PS51695"/>
    </source>
</evidence>
<comment type="caution">
    <text evidence="11">The sequence shown here is derived from an EMBL/GenBank/DDBJ whole genome shotgun (WGS) entry which is preliminary data.</text>
</comment>
<dbReference type="GO" id="GO:0005576">
    <property type="term" value="C:extracellular region"/>
    <property type="evidence" value="ECO:0007669"/>
    <property type="project" value="UniProtKB-SubCell"/>
</dbReference>
<dbReference type="PANTHER" id="PTHR14218:SF15">
    <property type="entry name" value="TRIPEPTIDYL-PEPTIDASE 1"/>
    <property type="match status" value="1"/>
</dbReference>
<keyword evidence="4 8" id="KW-0378">Hydrolase</keyword>
<comment type="subcellular location">
    <subcellularLocation>
        <location evidence="1">Secreted</location>
        <location evidence="1">Extracellular space</location>
    </subcellularLocation>
</comment>
<feature type="domain" description="Peptidase S53" evidence="10">
    <location>
        <begin position="213"/>
        <end position="562"/>
    </location>
</feature>
<dbReference type="Gene3D" id="3.40.50.200">
    <property type="entry name" value="Peptidase S8/S53 domain"/>
    <property type="match status" value="1"/>
</dbReference>
<evidence type="ECO:0000256" key="7">
    <source>
        <dbReference type="ARBA" id="ARBA00023145"/>
    </source>
</evidence>
<feature type="chain" id="PRO_5042133330" evidence="9">
    <location>
        <begin position="19"/>
        <end position="562"/>
    </location>
</feature>
<name>A0AAD7I3D7_9AGAR</name>
<dbReference type="GO" id="GO:0004252">
    <property type="term" value="F:serine-type endopeptidase activity"/>
    <property type="evidence" value="ECO:0007669"/>
    <property type="project" value="UniProtKB-UniRule"/>
</dbReference>
<dbReference type="InterPro" id="IPR036852">
    <property type="entry name" value="Peptidase_S8/S53_dom_sf"/>
</dbReference>
<keyword evidence="5 8" id="KW-0720">Serine protease</keyword>
<keyword evidence="2 8" id="KW-0645">Protease</keyword>
<evidence type="ECO:0000256" key="1">
    <source>
        <dbReference type="ARBA" id="ARBA00004239"/>
    </source>
</evidence>
<proteinExistence type="predicted"/>
<evidence type="ECO:0000313" key="12">
    <source>
        <dbReference type="Proteomes" id="UP001215598"/>
    </source>
</evidence>
<feature type="binding site" evidence="8">
    <location>
        <position position="522"/>
    </location>
    <ligand>
        <name>Ca(2+)</name>
        <dbReference type="ChEBI" id="CHEBI:29108"/>
    </ligand>
</feature>
<evidence type="ECO:0000256" key="8">
    <source>
        <dbReference type="PROSITE-ProRule" id="PRU01032"/>
    </source>
</evidence>
<sequence length="562" mass="58141">MLAPALLFLAAIFGPCTASPNPRAERAMVVHESVPAVPSGFAHAGSVPSTTEITLRIALTQSDIAGLQAKTYAVSDPSNAIYGQYLTPNEVATYVSPTAETLSAVSQWLSENNINATSFSSAGNVLQISLPISKANDLLAAQFTSFTHIASGKTFTRTLSYSVPVSLQPHINYVHPTVAFIPPLNNAPRVTAVKPKESSVQGRAAVAEGCASQVSPSCIQSMYDFPAAKANNSKSNTLGVAGFSNEYANSADLQLFLRTFLPGSVGTNFSVIEIDGGQNDQTLAESGIEAVLDVEMTVGLAKGVPVTFISVGSDNKDGIDGFLDIINSIMAMPAATRPTVLTTSYGFNEPDLPVSLAYSLCISVIFASGDGGVGGIQSAECTSFVPTAPAACPFVTAVGGSTGLPPQSAASLSGGGFSNYFVTPGYQYADVTKYVASIGDKYSGLYYSNGRGFPDIALQAENVEIAWMGELWLVNGTSAASPIFASMVALLNDRLIAAGKPVLGFLNPFLYSTAGRAAFTDITSGNNPGCNTNGFSASPGWDPVSGLGTPTFNSLLSALGLS</sequence>
<dbReference type="PROSITE" id="PS51695">
    <property type="entry name" value="SEDOLISIN"/>
    <property type="match status" value="1"/>
</dbReference>
<evidence type="ECO:0000256" key="9">
    <source>
        <dbReference type="SAM" id="SignalP"/>
    </source>
</evidence>
<dbReference type="SUPFAM" id="SSF52743">
    <property type="entry name" value="Subtilisin-like"/>
    <property type="match status" value="1"/>
</dbReference>
<keyword evidence="6 8" id="KW-0106">Calcium</keyword>
<dbReference type="SMART" id="SM00944">
    <property type="entry name" value="Pro-kuma_activ"/>
    <property type="match status" value="1"/>
</dbReference>
<evidence type="ECO:0000256" key="3">
    <source>
        <dbReference type="ARBA" id="ARBA00022723"/>
    </source>
</evidence>
<dbReference type="GO" id="GO:0008240">
    <property type="term" value="F:tripeptidyl-peptidase activity"/>
    <property type="evidence" value="ECO:0007669"/>
    <property type="project" value="TreeGrafter"/>
</dbReference>
<evidence type="ECO:0000256" key="4">
    <source>
        <dbReference type="ARBA" id="ARBA00022801"/>
    </source>
</evidence>
<evidence type="ECO:0000256" key="5">
    <source>
        <dbReference type="ARBA" id="ARBA00022825"/>
    </source>
</evidence>
<keyword evidence="7" id="KW-0865">Zymogen</keyword>
<dbReference type="EMBL" id="JARKIB010000141">
    <property type="protein sequence ID" value="KAJ7732985.1"/>
    <property type="molecule type" value="Genomic_DNA"/>
</dbReference>
<dbReference type="GO" id="GO:0046872">
    <property type="term" value="F:metal ion binding"/>
    <property type="evidence" value="ECO:0007669"/>
    <property type="project" value="UniProtKB-UniRule"/>
</dbReference>